<reference evidence="2" key="1">
    <citation type="submission" date="2022-07" db="EMBL/GenBank/DDBJ databases">
        <authorList>
            <person name="Trinca V."/>
            <person name="Uliana J.V.C."/>
            <person name="Torres T.T."/>
            <person name="Ward R.J."/>
            <person name="Monesi N."/>
        </authorList>
    </citation>
    <scope>NUCLEOTIDE SEQUENCE</scope>
    <source>
        <strain evidence="2">HSMRA1968</strain>
        <tissue evidence="2">Whole embryos</tissue>
    </source>
</reference>
<feature type="chain" id="PRO_5040351272" evidence="1">
    <location>
        <begin position="28"/>
        <end position="224"/>
    </location>
</feature>
<feature type="signal peptide" evidence="1">
    <location>
        <begin position="1"/>
        <end position="27"/>
    </location>
</feature>
<comment type="caution">
    <text evidence="2">The sequence shown here is derived from an EMBL/GenBank/DDBJ whole genome shotgun (WGS) entry which is preliminary data.</text>
</comment>
<sequence length="224" mass="26185">MVQKSGLRVLIVLAVVHQSTMFDGGLAAYKNVQHSSYMDNLRLRSFAQRMQHLQTNKQSEIRETHVIKHPDEKIVHHPSKIYVKRPPTFVTINHPDIVIEPNPVVYHKPAAVIRSPVIYKHMPRKVQFRNIVKHIVKPIEHNVVLQRKQQSNIFPEKMFTSRPQYFSNASNYRQSLGRPTIRDYEQLEGVTHSRQRRMHSEDIAPSDISRMFFKPNVPSTLGHY</sequence>
<evidence type="ECO:0000313" key="3">
    <source>
        <dbReference type="Proteomes" id="UP001151699"/>
    </source>
</evidence>
<dbReference type="InterPro" id="IPR008449">
    <property type="entry name" value="Chorion_S36/S28"/>
</dbReference>
<proteinExistence type="predicted"/>
<accession>A0A9Q0RYC1</accession>
<keyword evidence="3" id="KW-1185">Reference proteome</keyword>
<dbReference type="EMBL" id="WJQU01000003">
    <property type="protein sequence ID" value="KAJ6638685.1"/>
    <property type="molecule type" value="Genomic_DNA"/>
</dbReference>
<organism evidence="2 3">
    <name type="scientific">Pseudolycoriella hygida</name>
    <dbReference type="NCBI Taxonomy" id="35572"/>
    <lineage>
        <taxon>Eukaryota</taxon>
        <taxon>Metazoa</taxon>
        <taxon>Ecdysozoa</taxon>
        <taxon>Arthropoda</taxon>
        <taxon>Hexapoda</taxon>
        <taxon>Insecta</taxon>
        <taxon>Pterygota</taxon>
        <taxon>Neoptera</taxon>
        <taxon>Endopterygota</taxon>
        <taxon>Diptera</taxon>
        <taxon>Nematocera</taxon>
        <taxon>Sciaroidea</taxon>
        <taxon>Sciaridae</taxon>
        <taxon>Pseudolycoriella</taxon>
    </lineage>
</organism>
<protein>
    <submittedName>
        <fullName evidence="2">Chorion protein S38</fullName>
    </submittedName>
</protein>
<dbReference type="Pfam" id="PF05387">
    <property type="entry name" value="Chorion_3"/>
    <property type="match status" value="1"/>
</dbReference>
<evidence type="ECO:0000313" key="2">
    <source>
        <dbReference type="EMBL" id="KAJ6638685.1"/>
    </source>
</evidence>
<name>A0A9Q0RYC1_9DIPT</name>
<evidence type="ECO:0000256" key="1">
    <source>
        <dbReference type="SAM" id="SignalP"/>
    </source>
</evidence>
<gene>
    <name evidence="2" type="primary">Cp38</name>
    <name evidence="2" type="ORF">Bhyg_11422</name>
</gene>
<dbReference type="Proteomes" id="UP001151699">
    <property type="component" value="Chromosome X"/>
</dbReference>
<dbReference type="AlphaFoldDB" id="A0A9Q0RYC1"/>
<keyword evidence="1" id="KW-0732">Signal</keyword>
<dbReference type="OrthoDB" id="7791662at2759"/>